<dbReference type="Proteomes" id="UP000323733">
    <property type="component" value="Unassembled WGS sequence"/>
</dbReference>
<comment type="caution">
    <text evidence="6">Lacks conserved residue(s) required for the propagation of feature annotation.</text>
</comment>
<organism evidence="10 12">
    <name type="scientific">Methanosarcina thermophila</name>
    <dbReference type="NCBI Taxonomy" id="2210"/>
    <lineage>
        <taxon>Archaea</taxon>
        <taxon>Methanobacteriati</taxon>
        <taxon>Methanobacteriota</taxon>
        <taxon>Stenosarchaea group</taxon>
        <taxon>Methanomicrobia</taxon>
        <taxon>Methanosarcinales</taxon>
        <taxon>Methanosarcinaceae</taxon>
        <taxon>Methanosarcina</taxon>
    </lineage>
</organism>
<dbReference type="PANTHER" id="PTHR43374:SF1">
    <property type="entry name" value="FLAVIN PRENYLTRANSFERASE PAD1, MITOCHONDRIAL"/>
    <property type="match status" value="1"/>
</dbReference>
<dbReference type="GO" id="GO:0106141">
    <property type="term" value="F:flavin prenyltransferase activity"/>
    <property type="evidence" value="ECO:0007669"/>
    <property type="project" value="UniProtKB-EC"/>
</dbReference>
<dbReference type="AlphaFoldDB" id="A0A1I6XD79"/>
<comment type="catalytic activity">
    <reaction evidence="6">
        <text>dimethylallyl phosphate + FMNH2 = prenylated FMNH2 + phosphate</text>
        <dbReference type="Rhea" id="RHEA:37743"/>
        <dbReference type="ChEBI" id="CHEBI:43474"/>
        <dbReference type="ChEBI" id="CHEBI:57618"/>
        <dbReference type="ChEBI" id="CHEBI:87467"/>
        <dbReference type="ChEBI" id="CHEBI:88052"/>
        <dbReference type="EC" id="2.5.1.129"/>
    </reaction>
</comment>
<keyword evidence="4 6" id="KW-0808">Transferase</keyword>
<dbReference type="InterPro" id="IPR036551">
    <property type="entry name" value="Flavin_trans-like"/>
</dbReference>
<evidence type="ECO:0000313" key="12">
    <source>
        <dbReference type="Proteomes" id="UP000323733"/>
    </source>
</evidence>
<keyword evidence="1 6" id="KW-0637">Prenyltransferase</keyword>
<accession>A0A1I6XD79</accession>
<dbReference type="EMBL" id="AP017646">
    <property type="protein sequence ID" value="BAW28155.1"/>
    <property type="molecule type" value="Genomic_DNA"/>
</dbReference>
<protein>
    <recommendedName>
        <fullName evidence="6">Flavin prenyltransferase UbiX</fullName>
        <ecNumber evidence="6">2.5.1.129</ecNumber>
    </recommendedName>
</protein>
<evidence type="ECO:0000256" key="6">
    <source>
        <dbReference type="HAMAP-Rule" id="MF_01984"/>
    </source>
</evidence>
<dbReference type="GO" id="GO:0016831">
    <property type="term" value="F:carboxy-lyase activity"/>
    <property type="evidence" value="ECO:0007669"/>
    <property type="project" value="TreeGrafter"/>
</dbReference>
<evidence type="ECO:0000256" key="2">
    <source>
        <dbReference type="ARBA" id="ARBA00022630"/>
    </source>
</evidence>
<dbReference type="InterPro" id="IPR003382">
    <property type="entry name" value="Flavoprotein"/>
</dbReference>
<feature type="binding site" evidence="6">
    <location>
        <position position="194"/>
    </location>
    <ligand>
        <name>dimethylallyl phosphate</name>
        <dbReference type="ChEBI" id="CHEBI:88052"/>
    </ligand>
</feature>
<dbReference type="EMBL" id="FPAO01000001">
    <property type="protein sequence ID" value="SFT36146.1"/>
    <property type="molecule type" value="Genomic_DNA"/>
</dbReference>
<dbReference type="EC" id="2.5.1.129" evidence="6"/>
<evidence type="ECO:0000256" key="4">
    <source>
        <dbReference type="ARBA" id="ARBA00022679"/>
    </source>
</evidence>
<feature type="domain" description="Flavoprotein" evidence="8">
    <location>
        <begin position="28"/>
        <end position="198"/>
    </location>
</feature>
<feature type="binding site" evidence="6">
    <location>
        <begin position="36"/>
        <end position="38"/>
    </location>
    <ligand>
        <name>FMN</name>
        <dbReference type="ChEBI" id="CHEBI:58210"/>
    </ligand>
</feature>
<gene>
    <name evidence="6" type="primary">ubiX</name>
    <name evidence="9" type="ORF">MESMT1_0225</name>
    <name evidence="10" type="ORF">SAMN02910340_00404</name>
</gene>
<feature type="region of interest" description="Disordered" evidence="7">
    <location>
        <begin position="1"/>
        <end position="22"/>
    </location>
</feature>
<dbReference type="NCBIfam" id="NF004685">
    <property type="entry name" value="PRK06029.1"/>
    <property type="match status" value="1"/>
</dbReference>
<dbReference type="NCBIfam" id="TIGR00421">
    <property type="entry name" value="ubiX_pad"/>
    <property type="match status" value="1"/>
</dbReference>
<feature type="binding site" evidence="6">
    <location>
        <begin position="113"/>
        <end position="116"/>
    </location>
    <ligand>
        <name>FMN</name>
        <dbReference type="ChEBI" id="CHEBI:58210"/>
    </ligand>
</feature>
<keyword evidence="2 6" id="KW-0285">Flavoprotein</keyword>
<comment type="similarity">
    <text evidence="5 6">Belongs to the UbiX/PAD1 family.</text>
</comment>
<keyword evidence="12" id="KW-1185">Reference proteome</keyword>
<dbReference type="InterPro" id="IPR004507">
    <property type="entry name" value="UbiX-like"/>
</dbReference>
<accession>A0A3G9CQG6</accession>
<dbReference type="SUPFAM" id="SSF52507">
    <property type="entry name" value="Homo-oligomeric flavin-containing Cys decarboxylases, HFCD"/>
    <property type="match status" value="1"/>
</dbReference>
<evidence type="ECO:0000313" key="11">
    <source>
        <dbReference type="Proteomes" id="UP000265557"/>
    </source>
</evidence>
<name>A0A1I6XD79_METTE</name>
<evidence type="ECO:0000256" key="5">
    <source>
        <dbReference type="ARBA" id="ARBA00060793"/>
    </source>
</evidence>
<evidence type="ECO:0000256" key="7">
    <source>
        <dbReference type="SAM" id="MobiDB-lite"/>
    </source>
</evidence>
<proteinExistence type="inferred from homology"/>
<evidence type="ECO:0000313" key="9">
    <source>
        <dbReference type="EMBL" id="BAW28155.1"/>
    </source>
</evidence>
<dbReference type="Proteomes" id="UP000265557">
    <property type="component" value="Chromosome"/>
</dbReference>
<evidence type="ECO:0000259" key="8">
    <source>
        <dbReference type="Pfam" id="PF02441"/>
    </source>
</evidence>
<dbReference type="PANTHER" id="PTHR43374">
    <property type="entry name" value="FLAVIN PRENYLTRANSFERASE"/>
    <property type="match status" value="1"/>
</dbReference>
<feature type="binding site" evidence="6">
    <location>
        <position position="178"/>
    </location>
    <ligand>
        <name>dimethylallyl phosphate</name>
        <dbReference type="ChEBI" id="CHEBI:88052"/>
    </ligand>
</feature>
<feature type="compositionally biased region" description="Polar residues" evidence="7">
    <location>
        <begin position="9"/>
        <end position="21"/>
    </location>
</feature>
<dbReference type="FunFam" id="3.40.50.1950:FF:000001">
    <property type="entry name" value="Flavin prenyltransferase UbiX"/>
    <property type="match status" value="1"/>
</dbReference>
<comment type="function">
    <text evidence="6">Flavin prenyltransferase that catalyzes the synthesis of the prenylated FMN cofactor (prenyl-FMN) for 4-hydroxy-3-polyprenylbenzoic acid decarboxylase UbiD. The prenyltransferase is metal-independent and links a dimethylallyl moiety from dimethylallyl monophosphate (DMAP) to the flavin N5 and C6 atoms of FMN.</text>
</comment>
<dbReference type="Pfam" id="PF02441">
    <property type="entry name" value="Flavoprotein"/>
    <property type="match status" value="1"/>
</dbReference>
<evidence type="ECO:0000256" key="1">
    <source>
        <dbReference type="ARBA" id="ARBA00022602"/>
    </source>
</evidence>
<feature type="binding site" evidence="6">
    <location>
        <position position="148"/>
    </location>
    <ligand>
        <name>FMN</name>
        <dbReference type="ChEBI" id="CHEBI:58210"/>
    </ligand>
</feature>
<keyword evidence="3 6" id="KW-0288">FMN</keyword>
<reference evidence="10 12" key="2">
    <citation type="submission" date="2016-10" db="EMBL/GenBank/DDBJ databases">
        <authorList>
            <person name="Varghese N."/>
            <person name="Submissions S."/>
        </authorList>
    </citation>
    <scope>NUCLEOTIDE SEQUENCE [LARGE SCALE GENOMIC DNA]</scope>
    <source>
        <strain evidence="10 12">DSM 11855</strain>
    </source>
</reference>
<feature type="binding site" evidence="6">
    <location>
        <position position="62"/>
    </location>
    <ligand>
        <name>FMN</name>
        <dbReference type="ChEBI" id="CHEBI:58210"/>
    </ligand>
</feature>
<evidence type="ECO:0000313" key="10">
    <source>
        <dbReference type="EMBL" id="SFT36146.1"/>
    </source>
</evidence>
<sequence length="210" mass="23248">MKTRHENGYNRNTNMENNGRSISGRDKMEITVGISGASGVQYGIRLLEVLAEKGIKTHLVLTDAASQIIEIETDYTPEAVKKLATWSYAQKEFSAPIASGSYRIEGMVIAPCSMKTLAAIANGVSDTLLTRAADVCLKEERKLILMTRETPLNLVHIENMLKAKKAGASILPACPGFYSRPRTLEDFIDIMVGRALDLLGIENELYQRWK</sequence>
<evidence type="ECO:0000256" key="3">
    <source>
        <dbReference type="ARBA" id="ARBA00022643"/>
    </source>
</evidence>
<dbReference type="HAMAP" id="MF_01984">
    <property type="entry name" value="ubiX_pad"/>
    <property type="match status" value="1"/>
</dbReference>
<reference evidence="9 11" key="1">
    <citation type="submission" date="2016-09" db="EMBL/GenBank/DDBJ databases">
        <title>Complete Genome Sequence of Methanosarcina thermophila MT-1.</title>
        <authorList>
            <person name="Kouzuma A."/>
        </authorList>
    </citation>
    <scope>NUCLEOTIDE SEQUENCE [LARGE SCALE GENOMIC DNA]</scope>
    <source>
        <strain evidence="9 11">MT-1</strain>
    </source>
</reference>
<dbReference type="Gene3D" id="3.40.50.1950">
    <property type="entry name" value="Flavin prenyltransferase-like"/>
    <property type="match status" value="1"/>
</dbReference>